<dbReference type="Gene3D" id="1.20.1720.10">
    <property type="entry name" value="Multidrug resistance protein D"/>
    <property type="match status" value="1"/>
</dbReference>
<keyword evidence="3" id="KW-1003">Cell membrane</keyword>
<dbReference type="CDD" id="cd17321">
    <property type="entry name" value="MFS_MMR_MDR_like"/>
    <property type="match status" value="1"/>
</dbReference>
<feature type="transmembrane region" description="Helical" evidence="7">
    <location>
        <begin position="271"/>
        <end position="296"/>
    </location>
</feature>
<evidence type="ECO:0000256" key="6">
    <source>
        <dbReference type="ARBA" id="ARBA00023136"/>
    </source>
</evidence>
<feature type="transmembrane region" description="Helical" evidence="7">
    <location>
        <begin position="361"/>
        <end position="380"/>
    </location>
</feature>
<dbReference type="AlphaFoldDB" id="A0A0R2KXY8"/>
<feature type="domain" description="Major facilitator superfamily (MFS) profile" evidence="8">
    <location>
        <begin position="13"/>
        <end position="469"/>
    </location>
</feature>
<feature type="transmembrane region" description="Helical" evidence="7">
    <location>
        <begin position="445"/>
        <end position="465"/>
    </location>
</feature>
<dbReference type="GO" id="GO:0005886">
    <property type="term" value="C:plasma membrane"/>
    <property type="evidence" value="ECO:0007669"/>
    <property type="project" value="UniProtKB-SubCell"/>
</dbReference>
<feature type="transmembrane region" description="Helical" evidence="7">
    <location>
        <begin position="167"/>
        <end position="187"/>
    </location>
</feature>
<feature type="transmembrane region" description="Helical" evidence="7">
    <location>
        <begin position="335"/>
        <end position="355"/>
    </location>
</feature>
<dbReference type="Proteomes" id="UP000051859">
    <property type="component" value="Unassembled WGS sequence"/>
</dbReference>
<dbReference type="PANTHER" id="PTHR42718">
    <property type="entry name" value="MAJOR FACILITATOR SUPERFAMILY MULTIDRUG TRANSPORTER MFSC"/>
    <property type="match status" value="1"/>
</dbReference>
<evidence type="ECO:0000313" key="10">
    <source>
        <dbReference type="Proteomes" id="UP000051859"/>
    </source>
</evidence>
<dbReference type="STRING" id="331679.IV81_GL001433"/>
<reference evidence="9 10" key="1">
    <citation type="journal article" date="2015" name="Genome Announc.">
        <title>Expanding the biotechnology potential of lactobacilli through comparative genomics of 213 strains and associated genera.</title>
        <authorList>
            <person name="Sun Z."/>
            <person name="Harris H.M."/>
            <person name="McCann A."/>
            <person name="Guo C."/>
            <person name="Argimon S."/>
            <person name="Zhang W."/>
            <person name="Yang X."/>
            <person name="Jeffery I.B."/>
            <person name="Cooney J.C."/>
            <person name="Kagawa T.F."/>
            <person name="Liu W."/>
            <person name="Song Y."/>
            <person name="Salvetti E."/>
            <person name="Wrobel A."/>
            <person name="Rasinkangas P."/>
            <person name="Parkhill J."/>
            <person name="Rea M.C."/>
            <person name="O'Sullivan O."/>
            <person name="Ritari J."/>
            <person name="Douillard F.P."/>
            <person name="Paul Ross R."/>
            <person name="Yang R."/>
            <person name="Briner A.E."/>
            <person name="Felis G.E."/>
            <person name="de Vos W.M."/>
            <person name="Barrangou R."/>
            <person name="Klaenhammer T.R."/>
            <person name="Caufield P.W."/>
            <person name="Cui Y."/>
            <person name="Zhang H."/>
            <person name="O'Toole P.W."/>
        </authorList>
    </citation>
    <scope>NUCLEOTIDE SEQUENCE [LARGE SCALE GENOMIC DNA]</scope>
    <source>
        <strain evidence="9 10">DSM 18001</strain>
    </source>
</reference>
<sequence>MMMMFKQREQGQIVILLGLISLLTGLSGSSTMLALPKISQDFSISNSMATWTVTVGLITTTILLVMFGHIGDLISKNDVFIFGSVFFIIGSLITGISPAYWILLVGRLIQAVGSAMIMANSMGIVSDYFPDATRAEALATLSMFTSVGSISGPAFGGFLISLASWRWIFLINVPLGILVVVWGYFMLHVRLPKRDAVSNIWHNSNWVGQNIFTVGVIIFFLSGTFIQMPKWGTLGFIGVAVGIILTFYSFIQDSKAKTPWINPELLHNMDYLVSVVTLLIAMLVNAISNILLPFYLQGFLQINALNSGLIMMLQSLTMLFVTPISGYLADHWNRYYLLILGLGFLTVSQIGYALYPSHNNLFLIIWPIVLNGVGMGLFLSPNNALTMNTVPKNLSGVAGSLNSLARTFGMTVGVSFGSALLFLQLPGIRIITPSTGSMFLHAFDAVFWAGAIGSLAGLGIAVYRLERVKKESTN</sequence>
<feature type="transmembrane region" description="Helical" evidence="7">
    <location>
        <begin position="108"/>
        <end position="129"/>
    </location>
</feature>
<gene>
    <name evidence="9" type="ORF">IV81_GL001433</name>
</gene>
<evidence type="ECO:0000313" key="9">
    <source>
        <dbReference type="EMBL" id="KRN94254.1"/>
    </source>
</evidence>
<protein>
    <submittedName>
        <fullName evidence="9">Efflux pump antibiotic resistance protein</fullName>
    </submittedName>
</protein>
<feature type="transmembrane region" description="Helical" evidence="7">
    <location>
        <begin position="207"/>
        <end position="226"/>
    </location>
</feature>
<dbReference type="SUPFAM" id="SSF103473">
    <property type="entry name" value="MFS general substrate transporter"/>
    <property type="match status" value="1"/>
</dbReference>
<feature type="transmembrane region" description="Helical" evidence="7">
    <location>
        <begin position="79"/>
        <end position="102"/>
    </location>
</feature>
<dbReference type="InterPro" id="IPR036259">
    <property type="entry name" value="MFS_trans_sf"/>
</dbReference>
<evidence type="ECO:0000259" key="8">
    <source>
        <dbReference type="PROSITE" id="PS50850"/>
    </source>
</evidence>
<comment type="subcellular location">
    <subcellularLocation>
        <location evidence="1">Cell membrane</location>
        <topology evidence="1">Multi-pass membrane protein</topology>
    </subcellularLocation>
</comment>
<keyword evidence="10" id="KW-1185">Reference proteome</keyword>
<evidence type="ECO:0000256" key="4">
    <source>
        <dbReference type="ARBA" id="ARBA00022692"/>
    </source>
</evidence>
<feature type="transmembrane region" description="Helical" evidence="7">
    <location>
        <begin position="232"/>
        <end position="251"/>
    </location>
</feature>
<feature type="transmembrane region" description="Helical" evidence="7">
    <location>
        <begin position="44"/>
        <end position="67"/>
    </location>
</feature>
<dbReference type="EMBL" id="JQBX01000006">
    <property type="protein sequence ID" value="KRN94254.1"/>
    <property type="molecule type" value="Genomic_DNA"/>
</dbReference>
<dbReference type="PANTHER" id="PTHR42718:SF46">
    <property type="entry name" value="BLR6921 PROTEIN"/>
    <property type="match status" value="1"/>
</dbReference>
<evidence type="ECO:0000256" key="7">
    <source>
        <dbReference type="SAM" id="Phobius"/>
    </source>
</evidence>
<evidence type="ECO:0000256" key="3">
    <source>
        <dbReference type="ARBA" id="ARBA00022475"/>
    </source>
</evidence>
<organism evidence="9 10">
    <name type="scientific">Pediococcus stilesii</name>
    <dbReference type="NCBI Taxonomy" id="331679"/>
    <lineage>
        <taxon>Bacteria</taxon>
        <taxon>Bacillati</taxon>
        <taxon>Bacillota</taxon>
        <taxon>Bacilli</taxon>
        <taxon>Lactobacillales</taxon>
        <taxon>Lactobacillaceae</taxon>
        <taxon>Pediococcus</taxon>
    </lineage>
</organism>
<name>A0A0R2KXY8_9LACO</name>
<dbReference type="Gene3D" id="1.20.1250.20">
    <property type="entry name" value="MFS general substrate transporter like domains"/>
    <property type="match status" value="1"/>
</dbReference>
<accession>A0A0R2KXY8</accession>
<keyword evidence="6 7" id="KW-0472">Membrane</keyword>
<dbReference type="PROSITE" id="PS50850">
    <property type="entry name" value="MFS"/>
    <property type="match status" value="1"/>
</dbReference>
<proteinExistence type="predicted"/>
<keyword evidence="5 7" id="KW-1133">Transmembrane helix</keyword>
<dbReference type="Pfam" id="PF07690">
    <property type="entry name" value="MFS_1"/>
    <property type="match status" value="1"/>
</dbReference>
<feature type="transmembrane region" description="Helical" evidence="7">
    <location>
        <begin position="308"/>
        <end position="328"/>
    </location>
</feature>
<evidence type="ECO:0000256" key="2">
    <source>
        <dbReference type="ARBA" id="ARBA00022448"/>
    </source>
</evidence>
<evidence type="ECO:0000256" key="1">
    <source>
        <dbReference type="ARBA" id="ARBA00004651"/>
    </source>
</evidence>
<dbReference type="GO" id="GO:0022857">
    <property type="term" value="F:transmembrane transporter activity"/>
    <property type="evidence" value="ECO:0007669"/>
    <property type="project" value="InterPro"/>
</dbReference>
<feature type="transmembrane region" description="Helical" evidence="7">
    <location>
        <begin position="401"/>
        <end position="425"/>
    </location>
</feature>
<keyword evidence="4 7" id="KW-0812">Transmembrane</keyword>
<dbReference type="InterPro" id="IPR020846">
    <property type="entry name" value="MFS_dom"/>
</dbReference>
<evidence type="ECO:0000256" key="5">
    <source>
        <dbReference type="ARBA" id="ARBA00022989"/>
    </source>
</evidence>
<keyword evidence="2" id="KW-0813">Transport</keyword>
<dbReference type="PATRIC" id="fig|331679.3.peg.1467"/>
<dbReference type="InterPro" id="IPR011701">
    <property type="entry name" value="MFS"/>
</dbReference>
<feature type="transmembrane region" description="Helical" evidence="7">
    <location>
        <begin position="141"/>
        <end position="161"/>
    </location>
</feature>
<comment type="caution">
    <text evidence="9">The sequence shown here is derived from an EMBL/GenBank/DDBJ whole genome shotgun (WGS) entry which is preliminary data.</text>
</comment>